<dbReference type="FunFam" id="3.40.50.1820:FF:000096">
    <property type="entry name" value="Carboxypeptidase vitellogenic-like"/>
    <property type="match status" value="1"/>
</dbReference>
<keyword evidence="11" id="KW-1185">Reference proteome</keyword>
<evidence type="ECO:0000256" key="8">
    <source>
        <dbReference type="SAM" id="MobiDB-lite"/>
    </source>
</evidence>
<keyword evidence="4" id="KW-0732">Signal</keyword>
<dbReference type="EMBL" id="CAJOBC010000832">
    <property type="protein sequence ID" value="CAF3630585.1"/>
    <property type="molecule type" value="Genomic_DNA"/>
</dbReference>
<keyword evidence="3 7" id="KW-0645">Protease</keyword>
<dbReference type="InterPro" id="IPR029058">
    <property type="entry name" value="AB_hydrolase_fold"/>
</dbReference>
<reference evidence="9" key="1">
    <citation type="submission" date="2021-02" db="EMBL/GenBank/DDBJ databases">
        <authorList>
            <person name="Nowell W R."/>
        </authorList>
    </citation>
    <scope>NUCLEOTIDE SEQUENCE</scope>
</reference>
<feature type="region of interest" description="Disordered" evidence="8">
    <location>
        <begin position="1"/>
        <end position="25"/>
    </location>
</feature>
<dbReference type="PANTHER" id="PTHR11802">
    <property type="entry name" value="SERINE PROTEASE FAMILY S10 SERINE CARBOXYPEPTIDASE"/>
    <property type="match status" value="1"/>
</dbReference>
<dbReference type="EMBL" id="CAJNOQ010000832">
    <property type="protein sequence ID" value="CAF0843208.1"/>
    <property type="molecule type" value="Genomic_DNA"/>
</dbReference>
<dbReference type="GO" id="GO:0006508">
    <property type="term" value="P:proteolysis"/>
    <property type="evidence" value="ECO:0007669"/>
    <property type="project" value="UniProtKB-KW"/>
</dbReference>
<keyword evidence="2 7" id="KW-0121">Carboxypeptidase</keyword>
<dbReference type="GO" id="GO:0004185">
    <property type="term" value="F:serine-type carboxypeptidase activity"/>
    <property type="evidence" value="ECO:0007669"/>
    <property type="project" value="UniProtKB-UniRule"/>
</dbReference>
<dbReference type="InterPro" id="IPR001563">
    <property type="entry name" value="Peptidase_S10"/>
</dbReference>
<dbReference type="Pfam" id="PF00450">
    <property type="entry name" value="Peptidase_S10"/>
    <property type="match status" value="1"/>
</dbReference>
<dbReference type="Proteomes" id="UP000663829">
    <property type="component" value="Unassembled WGS sequence"/>
</dbReference>
<evidence type="ECO:0000256" key="3">
    <source>
        <dbReference type="ARBA" id="ARBA00022670"/>
    </source>
</evidence>
<accession>A0A813VC27</accession>
<dbReference type="InterPro" id="IPR033124">
    <property type="entry name" value="Ser_caboxypep_his_AS"/>
</dbReference>
<evidence type="ECO:0000256" key="1">
    <source>
        <dbReference type="ARBA" id="ARBA00009431"/>
    </source>
</evidence>
<evidence type="ECO:0000256" key="4">
    <source>
        <dbReference type="ARBA" id="ARBA00022729"/>
    </source>
</evidence>
<evidence type="ECO:0000256" key="7">
    <source>
        <dbReference type="RuleBase" id="RU361156"/>
    </source>
</evidence>
<sequence length="454" mass="51530">SYGYRGPFRRMESKRAPDVLGPNDDPGEPLFLTPLIDAGKIDDARRLSSVELPPYKSQSFSGYLTVNKEHNSNMFFWFFPAQSKVTNSPLLLWLQGGPGASSLFGLFTEIGPILIDANGVIQLRDITWNKNYHLLFIDNPVGTGFSFTSDDAGYAKNQDDVARDLYSALTQFFQVYYEYQSSPFYVTGESYAGKYVPSITHKIHVENPQAKVKINLKGMSIGDGLCNPYEEFDYGPFLFQIGLIDSHQLSFFQLQTLLGRYAIEQGRYVDAFHIFDSLLNGDLLNTTSYFYNVTGIKNYFNYLLSNEPEDEGYYVPFITSVARRKQIHVGNISYGAQSEIVEQMLLNDVMQSMAPQIAIIANNYKVLIYNGQLDVIIAVPLTMNWVDKLEWQYADDLRTADRLVWKVDPNDPEVAGYLKKSHQFYLATVRNAGHMVPHDQPRVALDLLTKFLSD</sequence>
<dbReference type="PROSITE" id="PS00560">
    <property type="entry name" value="CARBOXYPEPT_SER_HIS"/>
    <property type="match status" value="1"/>
</dbReference>
<keyword evidence="5 7" id="KW-0378">Hydrolase</keyword>
<proteinExistence type="inferred from homology"/>
<evidence type="ECO:0000256" key="2">
    <source>
        <dbReference type="ARBA" id="ARBA00022645"/>
    </source>
</evidence>
<dbReference type="InterPro" id="IPR018202">
    <property type="entry name" value="Ser_caboxypep_ser_AS"/>
</dbReference>
<dbReference type="PANTHER" id="PTHR11802:SF472">
    <property type="entry name" value="SERINE CARBOXYPEPTIDASE CPVL-RELATED"/>
    <property type="match status" value="1"/>
</dbReference>
<dbReference type="SUPFAM" id="SSF53474">
    <property type="entry name" value="alpha/beta-Hydrolases"/>
    <property type="match status" value="1"/>
</dbReference>
<name>A0A813VC27_9BILA</name>
<evidence type="ECO:0000256" key="6">
    <source>
        <dbReference type="ARBA" id="ARBA00023180"/>
    </source>
</evidence>
<organism evidence="9 11">
    <name type="scientific">Didymodactylos carnosus</name>
    <dbReference type="NCBI Taxonomy" id="1234261"/>
    <lineage>
        <taxon>Eukaryota</taxon>
        <taxon>Metazoa</taxon>
        <taxon>Spiralia</taxon>
        <taxon>Gnathifera</taxon>
        <taxon>Rotifera</taxon>
        <taxon>Eurotatoria</taxon>
        <taxon>Bdelloidea</taxon>
        <taxon>Philodinida</taxon>
        <taxon>Philodinidae</taxon>
        <taxon>Didymodactylos</taxon>
    </lineage>
</organism>
<keyword evidence="6" id="KW-0325">Glycoprotein</keyword>
<protein>
    <recommendedName>
        <fullName evidence="7">Carboxypeptidase</fullName>
        <ecNumber evidence="7">3.4.16.-</ecNumber>
    </recommendedName>
</protein>
<evidence type="ECO:0000313" key="11">
    <source>
        <dbReference type="Proteomes" id="UP000663829"/>
    </source>
</evidence>
<dbReference type="EC" id="3.4.16.-" evidence="7"/>
<evidence type="ECO:0000313" key="9">
    <source>
        <dbReference type="EMBL" id="CAF0843208.1"/>
    </source>
</evidence>
<comment type="similarity">
    <text evidence="1 7">Belongs to the peptidase S10 family.</text>
</comment>
<evidence type="ECO:0000256" key="5">
    <source>
        <dbReference type="ARBA" id="ARBA00022801"/>
    </source>
</evidence>
<dbReference type="AlphaFoldDB" id="A0A813VC27"/>
<dbReference type="PROSITE" id="PS00131">
    <property type="entry name" value="CARBOXYPEPT_SER_SER"/>
    <property type="match status" value="1"/>
</dbReference>
<dbReference type="Gene3D" id="3.40.50.1820">
    <property type="entry name" value="alpha/beta hydrolase"/>
    <property type="match status" value="1"/>
</dbReference>
<feature type="non-terminal residue" evidence="9">
    <location>
        <position position="1"/>
    </location>
</feature>
<dbReference type="Proteomes" id="UP000681722">
    <property type="component" value="Unassembled WGS sequence"/>
</dbReference>
<comment type="caution">
    <text evidence="9">The sequence shown here is derived from an EMBL/GenBank/DDBJ whole genome shotgun (WGS) entry which is preliminary data.</text>
</comment>
<gene>
    <name evidence="9" type="ORF">GPM918_LOCUS5673</name>
    <name evidence="10" type="ORF">SRO942_LOCUS5673</name>
</gene>
<dbReference type="PRINTS" id="PR00724">
    <property type="entry name" value="CRBOXYPTASEC"/>
</dbReference>
<dbReference type="OrthoDB" id="443318at2759"/>
<evidence type="ECO:0000313" key="10">
    <source>
        <dbReference type="EMBL" id="CAF3630585.1"/>
    </source>
</evidence>